<reference evidence="2 3" key="1">
    <citation type="journal article" date="2004" name="Proc. Natl. Acad. Sci. U.S.A.">
        <title>Comparison of the genome of the oral pathogen Treponema denticola with other spirochete genomes.</title>
        <authorList>
            <person name="Seshadri R."/>
            <person name="Myers G.S."/>
            <person name="Tettelin H."/>
            <person name="Eisen J.A."/>
            <person name="Heidelberg J.F."/>
            <person name="Dodson R.J."/>
            <person name="Davidsen T.M."/>
            <person name="DeBoy R.T."/>
            <person name="Fouts D.E."/>
            <person name="Haft D.H."/>
            <person name="Selengut J."/>
            <person name="Ren Q."/>
            <person name="Brinkac L.M."/>
            <person name="Madupu R."/>
            <person name="Kolonay J."/>
            <person name="Durkin S.A."/>
            <person name="Daugherty S.C."/>
            <person name="Shetty J."/>
            <person name="Shvartsbeyn A."/>
            <person name="Gebregeorgis E."/>
            <person name="Geer K."/>
            <person name="Tsegaye G."/>
            <person name="Malek J."/>
            <person name="Ayodeji B."/>
            <person name="Shatsman S."/>
            <person name="McLeod M.P."/>
            <person name="Smajs D."/>
            <person name="Howell J.K."/>
            <person name="Pal S."/>
            <person name="Amin A."/>
            <person name="Vashisth P."/>
            <person name="McNeill T.Z."/>
            <person name="Xiang Q."/>
            <person name="Sodergren E."/>
            <person name="Baca E."/>
            <person name="Weinstock G.M."/>
            <person name="Norris S.J."/>
            <person name="Fraser C.M."/>
            <person name="Paulsen I.T."/>
        </authorList>
    </citation>
    <scope>NUCLEOTIDE SEQUENCE [LARGE SCALE GENOMIC DNA]</scope>
    <source>
        <strain evidence="3">ATCC 35405 / DSM 14222 / CIP 103919 / JCM 8153 / KCTC 15104</strain>
    </source>
</reference>
<keyword evidence="1" id="KW-0175">Coiled coil</keyword>
<feature type="coiled-coil region" evidence="1">
    <location>
        <begin position="76"/>
        <end position="140"/>
    </location>
</feature>
<name>Q73LS6_TREDE</name>
<dbReference type="AlphaFoldDB" id="Q73LS6"/>
<evidence type="ECO:0000256" key="1">
    <source>
        <dbReference type="SAM" id="Coils"/>
    </source>
</evidence>
<dbReference type="RefSeq" id="WP_010957043.1">
    <property type="nucleotide sequence ID" value="NC_002967.9"/>
</dbReference>
<dbReference type="KEGG" id="tde:TDE_1786"/>
<dbReference type="EMBL" id="AE017226">
    <property type="protein sequence ID" value="AAS12301.1"/>
    <property type="molecule type" value="Genomic_DNA"/>
</dbReference>
<dbReference type="GeneID" id="2741230"/>
<dbReference type="PaxDb" id="243275-TDE_1786"/>
<proteinExistence type="predicted"/>
<evidence type="ECO:0000313" key="3">
    <source>
        <dbReference type="Proteomes" id="UP000008212"/>
    </source>
</evidence>
<sequence length="347" mass="40846">MEYAIKILKENKALLENNKAKNSQEILELKKAIDSLTIIENSKIDYLSLSNNFASHTCTLWTAYDEGKEFFIPQIDKIHNDLLKDMEKKYNELEDNIKKQSDSEILVKFLDDQSNEEYELENMMRSLKSVYDEIKKLTNEYYGTDLYKGYWYLYSEIYFDFKCKYFQAGINRRQSADLDIFTLAKDLIHHYFVFTSPIIPSAIILIRQSIEVKILQTFGIKEFKNEKGEIATIPISRLLAFSKEKCNKNLLEFPIDIDLLIAINRWCNSYIHTGFFLSQNWLVERIISVLCTLFLEPAYGKTCFDLEGSIKIKEEYLDNGFYSDLQEFLSKKGNKIYIEKTAHRFVK</sequence>
<organism evidence="2 3">
    <name type="scientific">Treponema denticola (strain ATCC 35405 / DSM 14222 / CIP 103919 / JCM 8153 / KCTC 15104)</name>
    <dbReference type="NCBI Taxonomy" id="243275"/>
    <lineage>
        <taxon>Bacteria</taxon>
        <taxon>Pseudomonadati</taxon>
        <taxon>Spirochaetota</taxon>
        <taxon>Spirochaetia</taxon>
        <taxon>Spirochaetales</taxon>
        <taxon>Treponemataceae</taxon>
        <taxon>Treponema</taxon>
    </lineage>
</organism>
<dbReference type="PATRIC" id="fig|243275.7.peg.1699"/>
<dbReference type="OrthoDB" id="7069320at2"/>
<dbReference type="eggNOG" id="ENOG50348WC">
    <property type="taxonomic scope" value="Bacteria"/>
</dbReference>
<dbReference type="Proteomes" id="UP000008212">
    <property type="component" value="Chromosome"/>
</dbReference>
<feature type="coiled-coil region" evidence="1">
    <location>
        <begin position="5"/>
        <end position="32"/>
    </location>
</feature>
<protein>
    <submittedName>
        <fullName evidence="2">Uncharacterized protein</fullName>
    </submittedName>
</protein>
<dbReference type="HOGENOM" id="CLU_799111_0_0_12"/>
<dbReference type="STRING" id="243275.TDE_1786"/>
<evidence type="ECO:0000313" key="2">
    <source>
        <dbReference type="EMBL" id="AAS12301.1"/>
    </source>
</evidence>
<keyword evidence="3" id="KW-1185">Reference proteome</keyword>
<accession>Q73LS6</accession>
<gene>
    <name evidence="2" type="ordered locus">TDE_1786</name>
</gene>